<keyword evidence="6 7" id="KW-0472">Membrane</keyword>
<dbReference type="AlphaFoldDB" id="A0A2L0UFF1"/>
<proteinExistence type="inferred from homology"/>
<comment type="similarity">
    <text evidence="2">Belongs to the UPF0410 family.</text>
</comment>
<feature type="transmembrane region" description="Helical" evidence="7">
    <location>
        <begin position="63"/>
        <end position="81"/>
    </location>
</feature>
<dbReference type="GO" id="GO:0005886">
    <property type="term" value="C:plasma membrane"/>
    <property type="evidence" value="ECO:0007669"/>
    <property type="project" value="UniProtKB-SubCell"/>
</dbReference>
<gene>
    <name evidence="8" type="ORF">CVO76_10150</name>
</gene>
<protein>
    <submittedName>
        <fullName evidence="8">GlsB/YeaQ/YmgE family stress response membrane protein</fullName>
    </submittedName>
</protein>
<dbReference type="RefSeq" id="WP_208739152.1">
    <property type="nucleotide sequence ID" value="NZ_CP024915.1"/>
</dbReference>
<dbReference type="PANTHER" id="PTHR33884">
    <property type="entry name" value="UPF0410 PROTEIN YMGE"/>
    <property type="match status" value="1"/>
</dbReference>
<keyword evidence="4 7" id="KW-0812">Transmembrane</keyword>
<evidence type="ECO:0000256" key="1">
    <source>
        <dbReference type="ARBA" id="ARBA00004651"/>
    </source>
</evidence>
<name>A0A2L0UFF1_9MICC</name>
<accession>A0A2L0UFF1</accession>
<dbReference type="PANTHER" id="PTHR33884:SF3">
    <property type="entry name" value="UPF0410 PROTEIN YMGE"/>
    <property type="match status" value="1"/>
</dbReference>
<evidence type="ECO:0000313" key="8">
    <source>
        <dbReference type="EMBL" id="AUZ87947.1"/>
    </source>
</evidence>
<evidence type="ECO:0000313" key="9">
    <source>
        <dbReference type="Proteomes" id="UP000239187"/>
    </source>
</evidence>
<evidence type="ECO:0000256" key="5">
    <source>
        <dbReference type="ARBA" id="ARBA00022989"/>
    </source>
</evidence>
<feature type="transmembrane region" description="Helical" evidence="7">
    <location>
        <begin position="27"/>
        <end position="51"/>
    </location>
</feature>
<evidence type="ECO:0000256" key="6">
    <source>
        <dbReference type="ARBA" id="ARBA00023136"/>
    </source>
</evidence>
<evidence type="ECO:0000256" key="7">
    <source>
        <dbReference type="SAM" id="Phobius"/>
    </source>
</evidence>
<evidence type="ECO:0000256" key="4">
    <source>
        <dbReference type="ARBA" id="ARBA00022692"/>
    </source>
</evidence>
<organism evidence="8 9">
    <name type="scientific">Arthrobacter agilis</name>
    <dbReference type="NCBI Taxonomy" id="37921"/>
    <lineage>
        <taxon>Bacteria</taxon>
        <taxon>Bacillati</taxon>
        <taxon>Actinomycetota</taxon>
        <taxon>Actinomycetes</taxon>
        <taxon>Micrococcales</taxon>
        <taxon>Micrococcaceae</taxon>
        <taxon>Arthrobacter</taxon>
    </lineage>
</organism>
<evidence type="ECO:0000256" key="2">
    <source>
        <dbReference type="ARBA" id="ARBA00011006"/>
    </source>
</evidence>
<sequence length="89" mass="8997">MSFIAFLILGLIAGALAKLIMPGKQGGGIIVTMILGVIGAFLGGFIGGSILGINMGSTFSLPSILFAVLGALIVLFIYGLITGRKGSRV</sequence>
<keyword evidence="3" id="KW-1003">Cell membrane</keyword>
<dbReference type="InterPro" id="IPR007341">
    <property type="entry name" value="Transgly_assoc"/>
</dbReference>
<keyword evidence="5 7" id="KW-1133">Transmembrane helix</keyword>
<dbReference type="EMBL" id="CP024915">
    <property type="protein sequence ID" value="AUZ87947.1"/>
    <property type="molecule type" value="Genomic_DNA"/>
</dbReference>
<evidence type="ECO:0000256" key="3">
    <source>
        <dbReference type="ARBA" id="ARBA00022475"/>
    </source>
</evidence>
<dbReference type="Proteomes" id="UP000239187">
    <property type="component" value="Chromosome"/>
</dbReference>
<dbReference type="Pfam" id="PF04226">
    <property type="entry name" value="Transgly_assoc"/>
    <property type="match status" value="1"/>
</dbReference>
<reference evidence="8 9" key="1">
    <citation type="submission" date="2017-11" db="EMBL/GenBank/DDBJ databases">
        <title>Draft genome of Arthrobacter agilis strain UMCV2, a plant growth-promoting rhizobacterium and biocontrol capacity of phytopathogenic fungi.</title>
        <authorList>
            <person name="Martinez-Camara R."/>
            <person name="Santoyo G."/>
            <person name="Moreno-Hagelsieb G."/>
            <person name="Valencia-Cantero E."/>
        </authorList>
    </citation>
    <scope>NUCLEOTIDE SEQUENCE [LARGE SCALE GENOMIC DNA]</scope>
    <source>
        <strain evidence="8 9">UMCV2</strain>
    </source>
</reference>
<comment type="subcellular location">
    <subcellularLocation>
        <location evidence="1">Cell membrane</location>
        <topology evidence="1">Multi-pass membrane protein</topology>
    </subcellularLocation>
</comment>